<name>A0A4V1C670_PYROR</name>
<evidence type="ECO:0000313" key="2">
    <source>
        <dbReference type="Proteomes" id="UP000294847"/>
    </source>
</evidence>
<sequence length="134" mass="14721">MEGISFVGLHLGLLDQVYTVFTTKNFVCRQYFQLTGLLALNLALFQEFNVLTHLHLTLGTDTPGYEMGPMLAEAPESFEEEMLLIRVPEGVLNVCIQHANVLVVDGTLDTFERAGSNVELVNGVNGLGPRPLES</sequence>
<dbReference type="EMBL" id="CP034206">
    <property type="protein sequence ID" value="QBZ58855.1"/>
    <property type="molecule type" value="Genomic_DNA"/>
</dbReference>
<dbReference type="AlphaFoldDB" id="A0A4V1C670"/>
<organism evidence="1 2">
    <name type="scientific">Pyricularia oryzae</name>
    <name type="common">Rice blast fungus</name>
    <name type="synonym">Magnaporthe oryzae</name>
    <dbReference type="NCBI Taxonomy" id="318829"/>
    <lineage>
        <taxon>Eukaryota</taxon>
        <taxon>Fungi</taxon>
        <taxon>Dikarya</taxon>
        <taxon>Ascomycota</taxon>
        <taxon>Pezizomycotina</taxon>
        <taxon>Sordariomycetes</taxon>
        <taxon>Sordariomycetidae</taxon>
        <taxon>Magnaporthales</taxon>
        <taxon>Pyriculariaceae</taxon>
        <taxon>Pyricularia</taxon>
    </lineage>
</organism>
<protein>
    <submittedName>
        <fullName evidence="1">Uncharacterized protein</fullName>
    </submittedName>
</protein>
<evidence type="ECO:0000313" key="1">
    <source>
        <dbReference type="EMBL" id="QBZ58855.1"/>
    </source>
</evidence>
<dbReference type="Proteomes" id="UP000294847">
    <property type="component" value="Chromosome 3"/>
</dbReference>
<accession>A0A4V1C670</accession>
<proteinExistence type="predicted"/>
<gene>
    <name evidence="1" type="ORF">PoMZ_03813</name>
</gene>
<reference evidence="1 2" key="1">
    <citation type="journal article" date="2019" name="Mol. Biol. Evol.">
        <title>Blast fungal genomes show frequent chromosomal changes, gene gains and losses, and effector gene turnover.</title>
        <authorList>
            <person name="Gomez Luciano L.B."/>
            <person name="Jason Tsai I."/>
            <person name="Chuma I."/>
            <person name="Tosa Y."/>
            <person name="Chen Y.H."/>
            <person name="Li J.Y."/>
            <person name="Li M.Y."/>
            <person name="Jade Lu M.Y."/>
            <person name="Nakayashiki H."/>
            <person name="Li W.H."/>
        </authorList>
    </citation>
    <scope>NUCLEOTIDE SEQUENCE [LARGE SCALE GENOMIC DNA]</scope>
    <source>
        <strain evidence="1">MZ5-1-6</strain>
    </source>
</reference>